<dbReference type="Pfam" id="PF00440">
    <property type="entry name" value="TetR_N"/>
    <property type="match status" value="1"/>
</dbReference>
<comment type="caution">
    <text evidence="5">The sequence shown here is derived from an EMBL/GenBank/DDBJ whole genome shotgun (WGS) entry which is preliminary data.</text>
</comment>
<reference evidence="5 6" key="1">
    <citation type="submission" date="2023-07" db="EMBL/GenBank/DDBJ databases">
        <title>Genomic Encyclopedia of Type Strains, Phase IV (KMG-IV): sequencing the most valuable type-strain genomes for metagenomic binning, comparative biology and taxonomic classification.</title>
        <authorList>
            <person name="Goeker M."/>
        </authorList>
    </citation>
    <scope>NUCLEOTIDE SEQUENCE [LARGE SCALE GENOMIC DNA]</scope>
    <source>
        <strain evidence="5 6">DSM 23837</strain>
    </source>
</reference>
<protein>
    <submittedName>
        <fullName evidence="5">AcrR family transcriptional regulator</fullName>
    </submittedName>
</protein>
<proteinExistence type="predicted"/>
<accession>A0ABT9WPX3</accession>
<gene>
    <name evidence="5" type="ORF">J2S08_001175</name>
</gene>
<dbReference type="Gene3D" id="1.10.357.10">
    <property type="entry name" value="Tetracycline Repressor, domain 2"/>
    <property type="match status" value="1"/>
</dbReference>
<dbReference type="EMBL" id="JAUSTT010000005">
    <property type="protein sequence ID" value="MDQ0175341.1"/>
    <property type="molecule type" value="Genomic_DNA"/>
</dbReference>
<feature type="DNA-binding region" description="H-T-H motif" evidence="3">
    <location>
        <begin position="24"/>
        <end position="43"/>
    </location>
</feature>
<dbReference type="InterPro" id="IPR009057">
    <property type="entry name" value="Homeodomain-like_sf"/>
</dbReference>
<evidence type="ECO:0000256" key="2">
    <source>
        <dbReference type="ARBA" id="ARBA00023125"/>
    </source>
</evidence>
<dbReference type="RefSeq" id="WP_307227581.1">
    <property type="nucleotide sequence ID" value="NZ_JAUSTT010000005.1"/>
</dbReference>
<dbReference type="PANTHER" id="PTHR43479:SF8">
    <property type="entry name" value="TRANSCRIPTIONAL REGULATOR, TETR FAMILY"/>
    <property type="match status" value="1"/>
</dbReference>
<dbReference type="SUPFAM" id="SSF46689">
    <property type="entry name" value="Homeodomain-like"/>
    <property type="match status" value="1"/>
</dbReference>
<evidence type="ECO:0000256" key="3">
    <source>
        <dbReference type="PROSITE-ProRule" id="PRU00335"/>
    </source>
</evidence>
<keyword evidence="1" id="KW-0678">Repressor</keyword>
<dbReference type="PROSITE" id="PS01081">
    <property type="entry name" value="HTH_TETR_1"/>
    <property type="match status" value="1"/>
</dbReference>
<organism evidence="5 6">
    <name type="scientific">Bacillus chungangensis</name>
    <dbReference type="NCBI Taxonomy" id="587633"/>
    <lineage>
        <taxon>Bacteria</taxon>
        <taxon>Bacillati</taxon>
        <taxon>Bacillota</taxon>
        <taxon>Bacilli</taxon>
        <taxon>Bacillales</taxon>
        <taxon>Bacillaceae</taxon>
        <taxon>Bacillus</taxon>
    </lineage>
</organism>
<dbReference type="InterPro" id="IPR001647">
    <property type="entry name" value="HTH_TetR"/>
</dbReference>
<dbReference type="InterPro" id="IPR041603">
    <property type="entry name" value="YvdT_C"/>
</dbReference>
<evidence type="ECO:0000313" key="6">
    <source>
        <dbReference type="Proteomes" id="UP001223586"/>
    </source>
</evidence>
<dbReference type="InterPro" id="IPR050624">
    <property type="entry name" value="HTH-type_Tx_Regulator"/>
</dbReference>
<dbReference type="PROSITE" id="PS50977">
    <property type="entry name" value="HTH_TETR_2"/>
    <property type="match status" value="1"/>
</dbReference>
<dbReference type="PRINTS" id="PR00455">
    <property type="entry name" value="HTHTETR"/>
</dbReference>
<dbReference type="SUPFAM" id="SSF48498">
    <property type="entry name" value="Tetracyclin repressor-like, C-terminal domain"/>
    <property type="match status" value="1"/>
</dbReference>
<evidence type="ECO:0000313" key="5">
    <source>
        <dbReference type="EMBL" id="MDQ0175341.1"/>
    </source>
</evidence>
<dbReference type="InterPro" id="IPR023772">
    <property type="entry name" value="DNA-bd_HTH_TetR-type_CS"/>
</dbReference>
<dbReference type="Proteomes" id="UP001223586">
    <property type="component" value="Unassembled WGS sequence"/>
</dbReference>
<keyword evidence="2 3" id="KW-0238">DNA-binding</keyword>
<feature type="domain" description="HTH tetR-type" evidence="4">
    <location>
        <begin position="1"/>
        <end position="61"/>
    </location>
</feature>
<name>A0ABT9WPX3_9BACI</name>
<keyword evidence="6" id="KW-1185">Reference proteome</keyword>
<dbReference type="Pfam" id="PF17934">
    <property type="entry name" value="TetR_C_26"/>
    <property type="match status" value="1"/>
</dbReference>
<evidence type="ECO:0000256" key="1">
    <source>
        <dbReference type="ARBA" id="ARBA00022491"/>
    </source>
</evidence>
<evidence type="ECO:0000259" key="4">
    <source>
        <dbReference type="PROSITE" id="PS50977"/>
    </source>
</evidence>
<sequence length="187" mass="21397">MSKKEKLLNAAVDIFSEKGLEKATVSDITAKAGVGKGTFYLYFASKMQVVPEIADALLQKIMQKSKENISLDEPFDQKIEKLVDLHFQATKDYKKILKICYSSLAVADELTKWEKIYEPYYQFITELLEDAKAKNEVISTINTKITARLIVGSIEEAAEQLYIFNDDLLEIEETKKELIDFLRRALQ</sequence>
<dbReference type="InterPro" id="IPR036271">
    <property type="entry name" value="Tet_transcr_reg_TetR-rel_C_sf"/>
</dbReference>
<dbReference type="PANTHER" id="PTHR43479">
    <property type="entry name" value="ACREF/ENVCD OPERON REPRESSOR-RELATED"/>
    <property type="match status" value="1"/>
</dbReference>